<feature type="binding site" evidence="7">
    <location>
        <position position="17"/>
    </location>
    <ligand>
        <name>S-adenosyl-L-methionine</name>
        <dbReference type="ChEBI" id="CHEBI:59789"/>
    </ligand>
</feature>
<feature type="binding site" evidence="7">
    <location>
        <position position="21"/>
    </location>
    <ligand>
        <name>S-adenosyl-L-methionine</name>
        <dbReference type="ChEBI" id="CHEBI:59789"/>
    </ligand>
</feature>
<protein>
    <recommendedName>
        <fullName evidence="2">site-specific DNA-methyltransferase (adenine-specific)</fullName>
        <ecNumber evidence="2">2.1.1.72</ecNumber>
    </recommendedName>
</protein>
<dbReference type="PANTHER" id="PTHR30481">
    <property type="entry name" value="DNA ADENINE METHYLASE"/>
    <property type="match status" value="1"/>
</dbReference>
<organism evidence="8">
    <name type="scientific">Salmonella typhimurium</name>
    <dbReference type="NCBI Taxonomy" id="90371"/>
    <lineage>
        <taxon>Bacteria</taxon>
        <taxon>Pseudomonadati</taxon>
        <taxon>Pseudomonadota</taxon>
        <taxon>Gammaproteobacteria</taxon>
        <taxon>Enterobacterales</taxon>
        <taxon>Enterobacteriaceae</taxon>
        <taxon>Salmonella</taxon>
    </lineage>
</organism>
<dbReference type="InterPro" id="IPR012327">
    <property type="entry name" value="MeTrfase_D12"/>
</dbReference>
<dbReference type="GO" id="GO:0009307">
    <property type="term" value="P:DNA restriction-modification system"/>
    <property type="evidence" value="ECO:0007669"/>
    <property type="project" value="InterPro"/>
</dbReference>
<dbReference type="InterPro" id="IPR023095">
    <property type="entry name" value="Ade_MeTrfase_dom_2"/>
</dbReference>
<dbReference type="InterPro" id="IPR029063">
    <property type="entry name" value="SAM-dependent_MTases_sf"/>
</dbReference>
<evidence type="ECO:0000256" key="1">
    <source>
        <dbReference type="ARBA" id="ARBA00006594"/>
    </source>
</evidence>
<evidence type="ECO:0000256" key="5">
    <source>
        <dbReference type="ARBA" id="ARBA00022691"/>
    </source>
</evidence>
<dbReference type="PANTHER" id="PTHR30481:SF3">
    <property type="entry name" value="DNA ADENINE METHYLASE"/>
    <property type="match status" value="1"/>
</dbReference>
<keyword evidence="4" id="KW-0808">Transferase</keyword>
<dbReference type="GO" id="GO:0006298">
    <property type="term" value="P:mismatch repair"/>
    <property type="evidence" value="ECO:0007669"/>
    <property type="project" value="TreeGrafter"/>
</dbReference>
<sequence>MLKGEYALRKHTPIIKWAGGKTKLMPFISQHFPHDQSRRWVEPFIGGGAVFLNMFATDALLADSNPDLINLYRNIQRNKSAFIREVNLLAEREFDKEDYLKLRNTFNSTSLDDAPLQRAVLFYAMNRLGYNGLCRYNLKRKYSVPWGNRSKLTLDPQKVDYLSFRLSGVELTTADFGLTLESAGGCDQIYCDPPYDKISKTSFVSYDGIPFNKSAHVKLADMLVAAHRKGASVAISNSLTPFTLELYEERGFEIHTLNAYRSVGSQSKSRKKEKEILAVLR</sequence>
<evidence type="ECO:0000313" key="8">
    <source>
        <dbReference type="EMBL" id="AKJ19687.1"/>
    </source>
</evidence>
<dbReference type="SUPFAM" id="SSF53335">
    <property type="entry name" value="S-adenosyl-L-methionine-dependent methyltransferases"/>
    <property type="match status" value="1"/>
</dbReference>
<dbReference type="PRINTS" id="PR00505">
    <property type="entry name" value="D12N6MTFRASE"/>
</dbReference>
<dbReference type="REBASE" id="116712">
    <property type="entry name" value="M1.SenF8025ORFBP"/>
</dbReference>
<name>A0A0G3B4F1_SALTM</name>
<comment type="similarity">
    <text evidence="1">Belongs to the N(4)/N(6)-methyltransferase family.</text>
</comment>
<dbReference type="GO" id="GO:0009007">
    <property type="term" value="F:site-specific DNA-methyltransferase (adenine-specific) activity"/>
    <property type="evidence" value="ECO:0007669"/>
    <property type="project" value="UniProtKB-EC"/>
</dbReference>
<dbReference type="EMBL" id="KP899803">
    <property type="protein sequence ID" value="AKJ19687.1"/>
    <property type="molecule type" value="Genomic_DNA"/>
</dbReference>
<dbReference type="Gene3D" id="3.40.50.150">
    <property type="entry name" value="Vaccinia Virus protein VP39"/>
    <property type="match status" value="1"/>
</dbReference>
<keyword evidence="8" id="KW-0614">Plasmid</keyword>
<dbReference type="PIRSF" id="PIRSF000398">
    <property type="entry name" value="M_m6A_EcoRV"/>
    <property type="match status" value="1"/>
</dbReference>
<reference evidence="8" key="1">
    <citation type="submission" date="2015-03" db="EMBL/GenBank/DDBJ databases">
        <title>Complete genome sequences of four Salmonella Typhimurium IncHI1 plasmids and their characteristics.</title>
        <authorList>
            <person name="Kubasova T."/>
            <person name="Matiasovicova J."/>
            <person name="Cejkova D."/>
            <person name="Sekelova Z."/>
            <person name="Polansky O."/>
            <person name="Medvecky M."/>
            <person name="Rychlik I."/>
            <person name="Juricova H."/>
        </authorList>
    </citation>
    <scope>NUCLEOTIDE SEQUENCE</scope>
    <source>
        <strain evidence="8">8025</strain>
        <plasmid evidence="8">p8025</plasmid>
    </source>
</reference>
<feature type="binding site" evidence="7">
    <location>
        <position position="63"/>
    </location>
    <ligand>
        <name>S-adenosyl-L-methionine</name>
        <dbReference type="ChEBI" id="CHEBI:59789"/>
    </ligand>
</feature>
<accession>A0A0G3B4F1</accession>
<dbReference type="GO" id="GO:0032259">
    <property type="term" value="P:methylation"/>
    <property type="evidence" value="ECO:0007669"/>
    <property type="project" value="UniProtKB-KW"/>
</dbReference>
<dbReference type="Gene3D" id="1.10.1020.10">
    <property type="entry name" value="Adenine-specific Methyltransferase, Domain 2"/>
    <property type="match status" value="1"/>
</dbReference>
<evidence type="ECO:0000256" key="4">
    <source>
        <dbReference type="ARBA" id="ARBA00022679"/>
    </source>
</evidence>
<dbReference type="Pfam" id="PF02086">
    <property type="entry name" value="MethyltransfD12"/>
    <property type="match status" value="1"/>
</dbReference>
<evidence type="ECO:0000256" key="2">
    <source>
        <dbReference type="ARBA" id="ARBA00011900"/>
    </source>
</evidence>
<dbReference type="GO" id="GO:1904047">
    <property type="term" value="F:S-adenosyl-L-methionine binding"/>
    <property type="evidence" value="ECO:0007669"/>
    <property type="project" value="TreeGrafter"/>
</dbReference>
<dbReference type="AlphaFoldDB" id="A0A0G3B4F1"/>
<geneLocation type="plasmid" evidence="8">
    <name>p8025</name>
</geneLocation>
<evidence type="ECO:0000256" key="6">
    <source>
        <dbReference type="ARBA" id="ARBA00047942"/>
    </source>
</evidence>
<dbReference type="GO" id="GO:0043565">
    <property type="term" value="F:sequence-specific DNA binding"/>
    <property type="evidence" value="ECO:0007669"/>
    <property type="project" value="TreeGrafter"/>
</dbReference>
<keyword evidence="5" id="KW-0949">S-adenosyl-L-methionine</keyword>
<feature type="binding site" evidence="7">
    <location>
        <position position="192"/>
    </location>
    <ligand>
        <name>S-adenosyl-L-methionine</name>
        <dbReference type="ChEBI" id="CHEBI:59789"/>
    </ligand>
</feature>
<dbReference type="NCBIfam" id="TIGR00571">
    <property type="entry name" value="dam"/>
    <property type="match status" value="1"/>
</dbReference>
<comment type="catalytic activity">
    <reaction evidence="6">
        <text>a 2'-deoxyadenosine in DNA + S-adenosyl-L-methionine = an N(6)-methyl-2'-deoxyadenosine in DNA + S-adenosyl-L-homocysteine + H(+)</text>
        <dbReference type="Rhea" id="RHEA:15197"/>
        <dbReference type="Rhea" id="RHEA-COMP:12418"/>
        <dbReference type="Rhea" id="RHEA-COMP:12419"/>
        <dbReference type="ChEBI" id="CHEBI:15378"/>
        <dbReference type="ChEBI" id="CHEBI:57856"/>
        <dbReference type="ChEBI" id="CHEBI:59789"/>
        <dbReference type="ChEBI" id="CHEBI:90615"/>
        <dbReference type="ChEBI" id="CHEBI:90616"/>
        <dbReference type="EC" id="2.1.1.72"/>
    </reaction>
</comment>
<keyword evidence="3 8" id="KW-0489">Methyltransferase</keyword>
<evidence type="ECO:0000256" key="7">
    <source>
        <dbReference type="PIRSR" id="PIRSR000398-1"/>
    </source>
</evidence>
<dbReference type="InterPro" id="IPR012263">
    <property type="entry name" value="M_m6A_EcoRV"/>
</dbReference>
<evidence type="ECO:0000256" key="3">
    <source>
        <dbReference type="ARBA" id="ARBA00022603"/>
    </source>
</evidence>
<dbReference type="EC" id="2.1.1.72" evidence="2"/>
<proteinExistence type="inferred from homology"/>